<dbReference type="PANTHER" id="PTHR11695:SF294">
    <property type="entry name" value="RETICULON-4-INTERACTING PROTEIN 1, MITOCHONDRIAL"/>
    <property type="match status" value="1"/>
</dbReference>
<dbReference type="InterPro" id="IPR050700">
    <property type="entry name" value="YIM1/Zinc_Alcohol_DH_Fams"/>
</dbReference>
<comment type="caution">
    <text evidence="2">The sequence shown here is derived from an EMBL/GenBank/DDBJ whole genome shotgun (WGS) entry which is preliminary data.</text>
</comment>
<sequence length="345" mass="37470">MRAWVIRKKADVKDALRLESDYPQPTAKPGRVLVKVHAVALNPVNWKMIETWPVNLLQKVPGVPESDVAGTVVDGDLEGTGLQIGDAVFGLVPAEYTGKTGQGCLAEYVTVAKDLLIKKPDNLSFQQAATLPLATFTALNSLVATGGLKHGANQRNGGSGGVGVYAVQIARAYEAHVVTTCSSASRDLVQSLGADEILDYKERPLVEQLKEKYSSDPFDIIFDAATGDADLYHQSPHYLKKKGIFVDVVGPQHHLIGHGYLGLVRALGDVLNRTVRPTLLGGTPRKYKFVLMKPTRSELQEMADLAREGKLEPVVDKVFQFEDALEAYARQKSGRSKGKVVVSLE</sequence>
<reference evidence="2 3" key="1">
    <citation type="submission" date="2020-11" db="EMBL/GenBank/DDBJ databases">
        <title>Kefir isolates.</title>
        <authorList>
            <person name="Marcisauskas S."/>
            <person name="Kim Y."/>
            <person name="Blasche S."/>
        </authorList>
    </citation>
    <scope>NUCLEOTIDE SEQUENCE [LARGE SCALE GENOMIC DNA]</scope>
    <source>
        <strain evidence="2 3">KR</strain>
    </source>
</reference>
<dbReference type="SUPFAM" id="SSF50129">
    <property type="entry name" value="GroES-like"/>
    <property type="match status" value="1"/>
</dbReference>
<dbReference type="InterPro" id="IPR036291">
    <property type="entry name" value="NAD(P)-bd_dom_sf"/>
</dbReference>
<dbReference type="OrthoDB" id="3509362at2759"/>
<evidence type="ECO:0000259" key="1">
    <source>
        <dbReference type="SMART" id="SM00829"/>
    </source>
</evidence>
<dbReference type="SMART" id="SM00829">
    <property type="entry name" value="PKS_ER"/>
    <property type="match status" value="1"/>
</dbReference>
<dbReference type="GO" id="GO:0016491">
    <property type="term" value="F:oxidoreductase activity"/>
    <property type="evidence" value="ECO:0007669"/>
    <property type="project" value="InterPro"/>
</dbReference>
<dbReference type="PANTHER" id="PTHR11695">
    <property type="entry name" value="ALCOHOL DEHYDROGENASE RELATED"/>
    <property type="match status" value="1"/>
</dbReference>
<evidence type="ECO:0000313" key="3">
    <source>
        <dbReference type="Proteomes" id="UP000777482"/>
    </source>
</evidence>
<dbReference type="CDD" id="cd08267">
    <property type="entry name" value="MDR1"/>
    <property type="match status" value="1"/>
</dbReference>
<dbReference type="Pfam" id="PF13602">
    <property type="entry name" value="ADH_zinc_N_2"/>
    <property type="match status" value="1"/>
</dbReference>
<dbReference type="Gene3D" id="3.90.180.10">
    <property type="entry name" value="Medium-chain alcohol dehydrogenases, catalytic domain"/>
    <property type="match status" value="1"/>
</dbReference>
<dbReference type="Pfam" id="PF08240">
    <property type="entry name" value="ADH_N"/>
    <property type="match status" value="1"/>
</dbReference>
<feature type="domain" description="Enoyl reductase (ER)" evidence="1">
    <location>
        <begin position="11"/>
        <end position="342"/>
    </location>
</feature>
<dbReference type="EMBL" id="PUHQ01000058">
    <property type="protein sequence ID" value="KAG0659057.1"/>
    <property type="molecule type" value="Genomic_DNA"/>
</dbReference>
<gene>
    <name evidence="2" type="ORF">C6P46_005353</name>
</gene>
<protein>
    <recommendedName>
        <fullName evidence="1">Enoyl reductase (ER) domain-containing protein</fullName>
    </recommendedName>
</protein>
<dbReference type="AlphaFoldDB" id="A0A9P6VZ29"/>
<keyword evidence="3" id="KW-1185">Reference proteome</keyword>
<dbReference type="Gene3D" id="3.40.50.720">
    <property type="entry name" value="NAD(P)-binding Rossmann-like Domain"/>
    <property type="match status" value="1"/>
</dbReference>
<evidence type="ECO:0000313" key="2">
    <source>
        <dbReference type="EMBL" id="KAG0659057.1"/>
    </source>
</evidence>
<dbReference type="InterPro" id="IPR013154">
    <property type="entry name" value="ADH-like_N"/>
</dbReference>
<proteinExistence type="predicted"/>
<dbReference type="GO" id="GO:0005739">
    <property type="term" value="C:mitochondrion"/>
    <property type="evidence" value="ECO:0007669"/>
    <property type="project" value="TreeGrafter"/>
</dbReference>
<dbReference type="Proteomes" id="UP000777482">
    <property type="component" value="Unassembled WGS sequence"/>
</dbReference>
<dbReference type="SUPFAM" id="SSF51735">
    <property type="entry name" value="NAD(P)-binding Rossmann-fold domains"/>
    <property type="match status" value="1"/>
</dbReference>
<name>A0A9P6VZ29_RHOMI</name>
<dbReference type="InterPro" id="IPR011032">
    <property type="entry name" value="GroES-like_sf"/>
</dbReference>
<dbReference type="InterPro" id="IPR020843">
    <property type="entry name" value="ER"/>
</dbReference>
<organism evidence="2 3">
    <name type="scientific">Rhodotorula mucilaginosa</name>
    <name type="common">Yeast</name>
    <name type="synonym">Rhodotorula rubra</name>
    <dbReference type="NCBI Taxonomy" id="5537"/>
    <lineage>
        <taxon>Eukaryota</taxon>
        <taxon>Fungi</taxon>
        <taxon>Dikarya</taxon>
        <taxon>Basidiomycota</taxon>
        <taxon>Pucciniomycotina</taxon>
        <taxon>Microbotryomycetes</taxon>
        <taxon>Sporidiobolales</taxon>
        <taxon>Sporidiobolaceae</taxon>
        <taxon>Rhodotorula</taxon>
    </lineage>
</organism>
<accession>A0A9P6VZ29</accession>